<dbReference type="InterPro" id="IPR051310">
    <property type="entry name" value="MCP_chemotaxis"/>
</dbReference>
<dbReference type="PROSITE" id="PS50111">
    <property type="entry name" value="CHEMOTAXIS_TRANSDUC_2"/>
    <property type="match status" value="1"/>
</dbReference>
<dbReference type="Pfam" id="PF00015">
    <property type="entry name" value="MCPsignal"/>
    <property type="match status" value="1"/>
</dbReference>
<dbReference type="RefSeq" id="WP_379489456.1">
    <property type="nucleotide sequence ID" value="NZ_JBHLTM010000091.1"/>
</dbReference>
<name>A0ABV6SER1_9SPHN</name>
<reference evidence="5 6" key="1">
    <citation type="submission" date="2024-09" db="EMBL/GenBank/DDBJ databases">
        <authorList>
            <person name="Sun Q."/>
            <person name="Mori K."/>
        </authorList>
    </citation>
    <scope>NUCLEOTIDE SEQUENCE [LARGE SCALE GENOMIC DNA]</scope>
    <source>
        <strain evidence="5 6">CICC 11035S</strain>
    </source>
</reference>
<dbReference type="InterPro" id="IPR004090">
    <property type="entry name" value="Chemotax_Me-accpt_rcpt"/>
</dbReference>
<feature type="non-terminal residue" evidence="5">
    <location>
        <position position="1"/>
    </location>
</feature>
<dbReference type="SMART" id="SM00283">
    <property type="entry name" value="MA"/>
    <property type="match status" value="1"/>
</dbReference>
<evidence type="ECO:0000256" key="1">
    <source>
        <dbReference type="ARBA" id="ARBA00022500"/>
    </source>
</evidence>
<keyword evidence="1" id="KW-0145">Chemotaxis</keyword>
<evidence type="ECO:0000256" key="2">
    <source>
        <dbReference type="ARBA" id="ARBA00029447"/>
    </source>
</evidence>
<dbReference type="Proteomes" id="UP001589858">
    <property type="component" value="Unassembled WGS sequence"/>
</dbReference>
<keyword evidence="3" id="KW-0807">Transducer</keyword>
<dbReference type="PANTHER" id="PTHR43531:SF11">
    <property type="entry name" value="METHYL-ACCEPTING CHEMOTAXIS PROTEIN 3"/>
    <property type="match status" value="1"/>
</dbReference>
<feature type="domain" description="Methyl-accepting transducer" evidence="4">
    <location>
        <begin position="23"/>
        <end position="231"/>
    </location>
</feature>
<dbReference type="InterPro" id="IPR004089">
    <property type="entry name" value="MCPsignal_dom"/>
</dbReference>
<accession>A0ABV6SER1</accession>
<dbReference type="PRINTS" id="PR00260">
    <property type="entry name" value="CHEMTRNSDUCR"/>
</dbReference>
<comment type="similarity">
    <text evidence="2">Belongs to the methyl-accepting chemotaxis (MCP) protein family.</text>
</comment>
<keyword evidence="6" id="KW-1185">Reference proteome</keyword>
<protein>
    <submittedName>
        <fullName evidence="5">Methyl-accepting chemotaxis protein</fullName>
    </submittedName>
</protein>
<evidence type="ECO:0000313" key="6">
    <source>
        <dbReference type="Proteomes" id="UP001589858"/>
    </source>
</evidence>
<evidence type="ECO:0000259" key="4">
    <source>
        <dbReference type="PROSITE" id="PS50111"/>
    </source>
</evidence>
<evidence type="ECO:0000313" key="5">
    <source>
        <dbReference type="EMBL" id="MFC0687719.1"/>
    </source>
</evidence>
<sequence length="272" mass="28637">PGSSGLVLLRPMDDFYAAVDTYRTESQAATIARVAEGIRDVTGAITTTASSATQVNASVAEVARHAHHGGTVMESAVEAMDKIKNSSAQIASIIDVIEAIAFQTNLLALNAGVEAARAGEAGKGFAVVATEVRALAHRTTESANNIKDLITTSTQDVHEGVDLVAQTRAALEEIIGKLADTTERADEISRLSGSQAETMRGLSGEIQQLDSNTQQNAAMVEESNAAARALTEQADGMTQTVGKFKFERRTRLRGDDEGARSVHGVIKKAVGF</sequence>
<proteinExistence type="inferred from homology"/>
<dbReference type="SUPFAM" id="SSF58104">
    <property type="entry name" value="Methyl-accepting chemotaxis protein (MCP) signaling domain"/>
    <property type="match status" value="1"/>
</dbReference>
<gene>
    <name evidence="5" type="ORF">ACFFF8_24325</name>
</gene>
<dbReference type="Gene3D" id="1.10.287.950">
    <property type="entry name" value="Methyl-accepting chemotaxis protein"/>
    <property type="match status" value="1"/>
</dbReference>
<dbReference type="PANTHER" id="PTHR43531">
    <property type="entry name" value="PROTEIN ICFG"/>
    <property type="match status" value="1"/>
</dbReference>
<comment type="caution">
    <text evidence="5">The sequence shown here is derived from an EMBL/GenBank/DDBJ whole genome shotgun (WGS) entry which is preliminary data.</text>
</comment>
<organism evidence="5 6">
    <name type="scientific">Novosphingobium clariflavum</name>
    <dbReference type="NCBI Taxonomy" id="2029884"/>
    <lineage>
        <taxon>Bacteria</taxon>
        <taxon>Pseudomonadati</taxon>
        <taxon>Pseudomonadota</taxon>
        <taxon>Alphaproteobacteria</taxon>
        <taxon>Sphingomonadales</taxon>
        <taxon>Sphingomonadaceae</taxon>
        <taxon>Novosphingobium</taxon>
    </lineage>
</organism>
<dbReference type="EMBL" id="JBHLTM010000091">
    <property type="protein sequence ID" value="MFC0687719.1"/>
    <property type="molecule type" value="Genomic_DNA"/>
</dbReference>
<evidence type="ECO:0000256" key="3">
    <source>
        <dbReference type="PROSITE-ProRule" id="PRU00284"/>
    </source>
</evidence>